<evidence type="ECO:0000313" key="3">
    <source>
        <dbReference type="Proteomes" id="UP001328107"/>
    </source>
</evidence>
<reference evidence="3" key="1">
    <citation type="submission" date="2022-10" db="EMBL/GenBank/DDBJ databases">
        <title>Genome assembly of Pristionchus species.</title>
        <authorList>
            <person name="Yoshida K."/>
            <person name="Sommer R.J."/>
        </authorList>
    </citation>
    <scope>NUCLEOTIDE SEQUENCE [LARGE SCALE GENOMIC DNA]</scope>
    <source>
        <strain evidence="3">RS5460</strain>
    </source>
</reference>
<feature type="region of interest" description="Disordered" evidence="1">
    <location>
        <begin position="162"/>
        <end position="296"/>
    </location>
</feature>
<sequence>SEEGRASNGASDQVAVMDTVVHLVDSVGSVPIVDLAKEPAMFDVEDGELDDRIESICEEKEQRPSGPTQRGRGQKRWGSESDTIEMDLDKYNRASSNRSRHWREGPRKEQRRSSGGGNEQRGTHSPQPREGRGDRDGPRPPLFSMPQVTAVSSFVLQPIALKPPVRLQPPARQFSPERRGADGGGRTGSPPLSSNDNRKKAQQRTWNERSPSPELIYTGKRRFAEESDRRDERGGNGRPRSGSFDRENGRRDEMDMGRRDGGGGYGRHHSRSPERGHGRRDGRDDGRRNDRGGYGR</sequence>
<name>A0AAN4ZK13_9BILA</name>
<feature type="compositionally biased region" description="Basic and acidic residues" evidence="1">
    <location>
        <begin position="50"/>
        <end position="63"/>
    </location>
</feature>
<proteinExistence type="predicted"/>
<feature type="region of interest" description="Disordered" evidence="1">
    <location>
        <begin position="37"/>
        <end position="146"/>
    </location>
</feature>
<evidence type="ECO:0000256" key="1">
    <source>
        <dbReference type="SAM" id="MobiDB-lite"/>
    </source>
</evidence>
<gene>
    <name evidence="2" type="ORF">PMAYCL1PPCAC_09747</name>
</gene>
<dbReference type="Proteomes" id="UP001328107">
    <property type="component" value="Unassembled WGS sequence"/>
</dbReference>
<feature type="compositionally biased region" description="Basic and acidic residues" evidence="1">
    <location>
        <begin position="222"/>
        <end position="235"/>
    </location>
</feature>
<organism evidence="2 3">
    <name type="scientific">Pristionchus mayeri</name>
    <dbReference type="NCBI Taxonomy" id="1317129"/>
    <lineage>
        <taxon>Eukaryota</taxon>
        <taxon>Metazoa</taxon>
        <taxon>Ecdysozoa</taxon>
        <taxon>Nematoda</taxon>
        <taxon>Chromadorea</taxon>
        <taxon>Rhabditida</taxon>
        <taxon>Rhabditina</taxon>
        <taxon>Diplogasteromorpha</taxon>
        <taxon>Diplogasteroidea</taxon>
        <taxon>Neodiplogasteridae</taxon>
        <taxon>Pristionchus</taxon>
    </lineage>
</organism>
<dbReference type="AlphaFoldDB" id="A0AAN4ZK13"/>
<feature type="compositionally biased region" description="Basic and acidic residues" evidence="1">
    <location>
        <begin position="243"/>
        <end position="261"/>
    </location>
</feature>
<feature type="compositionally biased region" description="Basic and acidic residues" evidence="1">
    <location>
        <begin position="127"/>
        <end position="138"/>
    </location>
</feature>
<comment type="caution">
    <text evidence="2">The sequence shown here is derived from an EMBL/GenBank/DDBJ whole genome shotgun (WGS) entry which is preliminary data.</text>
</comment>
<feature type="non-terminal residue" evidence="2">
    <location>
        <position position="1"/>
    </location>
</feature>
<dbReference type="EMBL" id="BTRK01000002">
    <property type="protein sequence ID" value="GMR39552.1"/>
    <property type="molecule type" value="Genomic_DNA"/>
</dbReference>
<feature type="non-terminal residue" evidence="2">
    <location>
        <position position="296"/>
    </location>
</feature>
<feature type="compositionally biased region" description="Basic and acidic residues" evidence="1">
    <location>
        <begin position="271"/>
        <end position="296"/>
    </location>
</feature>
<feature type="compositionally biased region" description="Basic and acidic residues" evidence="1">
    <location>
        <begin position="102"/>
        <end position="112"/>
    </location>
</feature>
<evidence type="ECO:0000313" key="2">
    <source>
        <dbReference type="EMBL" id="GMR39552.1"/>
    </source>
</evidence>
<keyword evidence="3" id="KW-1185">Reference proteome</keyword>
<accession>A0AAN4ZK13</accession>
<protein>
    <submittedName>
        <fullName evidence="2">Uncharacterized protein</fullName>
    </submittedName>
</protein>